<dbReference type="PRINTS" id="PR00344">
    <property type="entry name" value="BCTRLSENSOR"/>
</dbReference>
<comment type="caution">
    <text evidence="13">The sequence shown here is derived from an EMBL/GenBank/DDBJ whole genome shotgun (WGS) entry which is preliminary data.</text>
</comment>
<dbReference type="InterPro" id="IPR003594">
    <property type="entry name" value="HATPase_dom"/>
</dbReference>
<comment type="catalytic activity">
    <reaction evidence="1">
        <text>ATP + protein L-histidine = ADP + protein N-phospho-L-histidine.</text>
        <dbReference type="EC" id="2.7.13.3"/>
    </reaction>
</comment>
<evidence type="ECO:0000256" key="5">
    <source>
        <dbReference type="ARBA" id="ARBA00022679"/>
    </source>
</evidence>
<evidence type="ECO:0000259" key="12">
    <source>
        <dbReference type="PROSITE" id="PS50109"/>
    </source>
</evidence>
<dbReference type="EMBL" id="QOCS01000035">
    <property type="protein sequence ID" value="RHW44146.1"/>
    <property type="molecule type" value="Genomic_DNA"/>
</dbReference>
<dbReference type="GO" id="GO:0000155">
    <property type="term" value="F:phosphorelay sensor kinase activity"/>
    <property type="evidence" value="ECO:0007669"/>
    <property type="project" value="TreeGrafter"/>
</dbReference>
<dbReference type="GO" id="GO:0005886">
    <property type="term" value="C:plasma membrane"/>
    <property type="evidence" value="ECO:0007669"/>
    <property type="project" value="UniProtKB-SubCell"/>
</dbReference>
<keyword evidence="7" id="KW-0418">Kinase</keyword>
<dbReference type="Proteomes" id="UP000284822">
    <property type="component" value="Unassembled WGS sequence"/>
</dbReference>
<dbReference type="GO" id="GO:0004721">
    <property type="term" value="F:phosphoprotein phosphatase activity"/>
    <property type="evidence" value="ECO:0007669"/>
    <property type="project" value="TreeGrafter"/>
</dbReference>
<name>A0A417Z1A9_9LACO</name>
<evidence type="ECO:0000256" key="9">
    <source>
        <dbReference type="ARBA" id="ARBA00023012"/>
    </source>
</evidence>
<dbReference type="Pfam" id="PF02518">
    <property type="entry name" value="HATPase_c"/>
    <property type="match status" value="1"/>
</dbReference>
<evidence type="ECO:0000256" key="2">
    <source>
        <dbReference type="ARBA" id="ARBA00004651"/>
    </source>
</evidence>
<evidence type="ECO:0000256" key="8">
    <source>
        <dbReference type="ARBA" id="ARBA00022989"/>
    </source>
</evidence>
<dbReference type="InterPro" id="IPR036890">
    <property type="entry name" value="HATPase_C_sf"/>
</dbReference>
<keyword evidence="8 11" id="KW-1133">Transmembrane helix</keyword>
<dbReference type="InterPro" id="IPR005467">
    <property type="entry name" value="His_kinase_dom"/>
</dbReference>
<dbReference type="GO" id="GO:0016036">
    <property type="term" value="P:cellular response to phosphate starvation"/>
    <property type="evidence" value="ECO:0007669"/>
    <property type="project" value="TreeGrafter"/>
</dbReference>
<comment type="subcellular location">
    <subcellularLocation>
        <location evidence="2">Cell membrane</location>
        <topology evidence="2">Multi-pass membrane protein</topology>
    </subcellularLocation>
</comment>
<feature type="transmembrane region" description="Helical" evidence="11">
    <location>
        <begin position="53"/>
        <end position="72"/>
    </location>
</feature>
<gene>
    <name evidence="13" type="ORF">DS832_09250</name>
</gene>
<evidence type="ECO:0000256" key="6">
    <source>
        <dbReference type="ARBA" id="ARBA00022692"/>
    </source>
</evidence>
<sequence>MLIKGGIVYLTKNKIMVSYWKQLIVNNVAIIFIYVCFMLLLLLLMILYNVRLIIWWDLLRFSLLPVVFYFSFRVYQEHKKVKNLQQLLARGKLPPVSRHSLVEMNYIIEIQKLKTEYYQSIKKYKDQLQEHQDYLTNWSHEIKVPITDLLVLSENKEQVSSIQVHEQAVLIKQHLDLMLNYDRLADFNHDLRFNWVSLEYIVKNIVAKYSTFFINKQVHLELNISNIKILTDQKWMQVLLEQIIFNAIKYSNKEGSIKINWSKDTLRIIDNGIGIASSDLPRIFEPGFTGINGRKNDTATGMGLYLADQISRKLNNKLKISSILNQGTTVNLVFPKEHYSDITKL</sequence>
<protein>
    <recommendedName>
        <fullName evidence="3">histidine kinase</fullName>
        <ecNumber evidence="3">2.7.13.3</ecNumber>
    </recommendedName>
</protein>
<evidence type="ECO:0000256" key="1">
    <source>
        <dbReference type="ARBA" id="ARBA00000085"/>
    </source>
</evidence>
<dbReference type="InterPro" id="IPR050351">
    <property type="entry name" value="BphY/WalK/GraS-like"/>
</dbReference>
<keyword evidence="9" id="KW-0902">Two-component regulatory system</keyword>
<feature type="transmembrane region" description="Helical" evidence="11">
    <location>
        <begin position="23"/>
        <end position="47"/>
    </location>
</feature>
<evidence type="ECO:0000256" key="11">
    <source>
        <dbReference type="SAM" id="Phobius"/>
    </source>
</evidence>
<dbReference type="PANTHER" id="PTHR45453:SF2">
    <property type="entry name" value="HISTIDINE KINASE"/>
    <property type="match status" value="1"/>
</dbReference>
<evidence type="ECO:0000256" key="7">
    <source>
        <dbReference type="ARBA" id="ARBA00022777"/>
    </source>
</evidence>
<accession>A0A417Z1A9</accession>
<keyword evidence="10 11" id="KW-0472">Membrane</keyword>
<evidence type="ECO:0000313" key="14">
    <source>
        <dbReference type="Proteomes" id="UP000284822"/>
    </source>
</evidence>
<dbReference type="AlphaFoldDB" id="A0A417Z1A9"/>
<evidence type="ECO:0000313" key="13">
    <source>
        <dbReference type="EMBL" id="RHW44146.1"/>
    </source>
</evidence>
<organism evidence="13 14">
    <name type="scientific">Bombilactobacillus bombi</name>
    <dbReference type="NCBI Taxonomy" id="1303590"/>
    <lineage>
        <taxon>Bacteria</taxon>
        <taxon>Bacillati</taxon>
        <taxon>Bacillota</taxon>
        <taxon>Bacilli</taxon>
        <taxon>Lactobacillales</taxon>
        <taxon>Lactobacillaceae</taxon>
        <taxon>Bombilactobacillus</taxon>
    </lineage>
</organism>
<dbReference type="InterPro" id="IPR004358">
    <property type="entry name" value="Sig_transdc_His_kin-like_C"/>
</dbReference>
<dbReference type="EC" id="2.7.13.3" evidence="3"/>
<dbReference type="SUPFAM" id="SSF55874">
    <property type="entry name" value="ATPase domain of HSP90 chaperone/DNA topoisomerase II/histidine kinase"/>
    <property type="match status" value="1"/>
</dbReference>
<evidence type="ECO:0000256" key="10">
    <source>
        <dbReference type="ARBA" id="ARBA00023136"/>
    </source>
</evidence>
<evidence type="ECO:0000256" key="4">
    <source>
        <dbReference type="ARBA" id="ARBA00022475"/>
    </source>
</evidence>
<dbReference type="Gene3D" id="3.30.565.10">
    <property type="entry name" value="Histidine kinase-like ATPase, C-terminal domain"/>
    <property type="match status" value="1"/>
</dbReference>
<dbReference type="SMART" id="SM00387">
    <property type="entry name" value="HATPase_c"/>
    <property type="match status" value="1"/>
</dbReference>
<dbReference type="PROSITE" id="PS50109">
    <property type="entry name" value="HIS_KIN"/>
    <property type="match status" value="1"/>
</dbReference>
<feature type="domain" description="Histidine kinase" evidence="12">
    <location>
        <begin position="137"/>
        <end position="338"/>
    </location>
</feature>
<keyword evidence="4" id="KW-1003">Cell membrane</keyword>
<evidence type="ECO:0000256" key="3">
    <source>
        <dbReference type="ARBA" id="ARBA00012438"/>
    </source>
</evidence>
<keyword evidence="5" id="KW-0808">Transferase</keyword>
<dbReference type="PANTHER" id="PTHR45453">
    <property type="entry name" value="PHOSPHATE REGULON SENSOR PROTEIN PHOR"/>
    <property type="match status" value="1"/>
</dbReference>
<keyword evidence="6 11" id="KW-0812">Transmembrane</keyword>
<reference evidence="13 14" key="1">
    <citation type="submission" date="2018-07" db="EMBL/GenBank/DDBJ databases">
        <title>Genome sequences of six Lactobacillus spp. isolated from bumble bee guts.</title>
        <authorList>
            <person name="Motta E.V.S."/>
            <person name="Moran N.A."/>
        </authorList>
    </citation>
    <scope>NUCLEOTIDE SEQUENCE [LARGE SCALE GENOMIC DNA]</scope>
    <source>
        <strain evidence="13 14">LV-8.1</strain>
    </source>
</reference>
<proteinExistence type="predicted"/>